<feature type="compositionally biased region" description="Basic and acidic residues" evidence="1">
    <location>
        <begin position="24"/>
        <end position="34"/>
    </location>
</feature>
<feature type="region of interest" description="Disordered" evidence="1">
    <location>
        <begin position="1"/>
        <end position="62"/>
    </location>
</feature>
<reference evidence="2" key="2">
    <citation type="submission" date="2021-09" db="EMBL/GenBank/DDBJ databases">
        <authorList>
            <person name="Jia N."/>
            <person name="Wang J."/>
            <person name="Shi W."/>
            <person name="Du L."/>
            <person name="Sun Y."/>
            <person name="Zhan W."/>
            <person name="Jiang J."/>
            <person name="Wang Q."/>
            <person name="Zhang B."/>
            <person name="Ji P."/>
            <person name="Sakyi L.B."/>
            <person name="Cui X."/>
            <person name="Yuan T."/>
            <person name="Jiang B."/>
            <person name="Yang W."/>
            <person name="Lam T.T.-Y."/>
            <person name="Chang Q."/>
            <person name="Ding S."/>
            <person name="Wang X."/>
            <person name="Zhu J."/>
            <person name="Ruan X."/>
            <person name="Zhao L."/>
            <person name="Wei J."/>
            <person name="Que T."/>
            <person name="Du C."/>
            <person name="Cheng J."/>
            <person name="Dai P."/>
            <person name="Han X."/>
            <person name="Huang E."/>
            <person name="Gao Y."/>
            <person name="Liu J."/>
            <person name="Shao H."/>
            <person name="Ye R."/>
            <person name="Li L."/>
            <person name="Wei W."/>
            <person name="Wang X."/>
            <person name="Wang C."/>
            <person name="Huo Q."/>
            <person name="Li W."/>
            <person name="Guo W."/>
            <person name="Chen H."/>
            <person name="Chen S."/>
            <person name="Zhou L."/>
            <person name="Zhou L."/>
            <person name="Ni X."/>
            <person name="Tian J."/>
            <person name="Zhou Y."/>
            <person name="Sheng Y."/>
            <person name="Liu T."/>
            <person name="Pan Y."/>
            <person name="Xia L."/>
            <person name="Li J."/>
            <person name="Zhao F."/>
            <person name="Cao W."/>
        </authorList>
    </citation>
    <scope>NUCLEOTIDE SEQUENCE</scope>
    <source>
        <strain evidence="2">Rsan-2018</strain>
        <tissue evidence="2">Larvae</tissue>
    </source>
</reference>
<name>A0A9D4TC12_RHISA</name>
<dbReference type="EMBL" id="JABSTV010001245">
    <property type="protein sequence ID" value="KAH7984619.1"/>
    <property type="molecule type" value="Genomic_DNA"/>
</dbReference>
<dbReference type="Proteomes" id="UP000821837">
    <property type="component" value="Chromosome 1"/>
</dbReference>
<dbReference type="AlphaFoldDB" id="A0A9D4TC12"/>
<evidence type="ECO:0000313" key="2">
    <source>
        <dbReference type="EMBL" id="KAH7984619.1"/>
    </source>
</evidence>
<evidence type="ECO:0000313" key="3">
    <source>
        <dbReference type="Proteomes" id="UP000821837"/>
    </source>
</evidence>
<evidence type="ECO:0000256" key="1">
    <source>
        <dbReference type="SAM" id="MobiDB-lite"/>
    </source>
</evidence>
<accession>A0A9D4TC12</accession>
<keyword evidence="3" id="KW-1185">Reference proteome</keyword>
<reference evidence="2" key="1">
    <citation type="journal article" date="2020" name="Cell">
        <title>Large-Scale Comparative Analyses of Tick Genomes Elucidate Their Genetic Diversity and Vector Capacities.</title>
        <authorList>
            <consortium name="Tick Genome and Microbiome Consortium (TIGMIC)"/>
            <person name="Jia N."/>
            <person name="Wang J."/>
            <person name="Shi W."/>
            <person name="Du L."/>
            <person name="Sun Y."/>
            <person name="Zhan W."/>
            <person name="Jiang J.F."/>
            <person name="Wang Q."/>
            <person name="Zhang B."/>
            <person name="Ji P."/>
            <person name="Bell-Sakyi L."/>
            <person name="Cui X.M."/>
            <person name="Yuan T.T."/>
            <person name="Jiang B.G."/>
            <person name="Yang W.F."/>
            <person name="Lam T.T."/>
            <person name="Chang Q.C."/>
            <person name="Ding S.J."/>
            <person name="Wang X.J."/>
            <person name="Zhu J.G."/>
            <person name="Ruan X.D."/>
            <person name="Zhao L."/>
            <person name="Wei J.T."/>
            <person name="Ye R.Z."/>
            <person name="Que T.C."/>
            <person name="Du C.H."/>
            <person name="Zhou Y.H."/>
            <person name="Cheng J.X."/>
            <person name="Dai P.F."/>
            <person name="Guo W.B."/>
            <person name="Han X.H."/>
            <person name="Huang E.J."/>
            <person name="Li L.F."/>
            <person name="Wei W."/>
            <person name="Gao Y.C."/>
            <person name="Liu J.Z."/>
            <person name="Shao H.Z."/>
            <person name="Wang X."/>
            <person name="Wang C.C."/>
            <person name="Yang T.C."/>
            <person name="Huo Q.B."/>
            <person name="Li W."/>
            <person name="Chen H.Y."/>
            <person name="Chen S.E."/>
            <person name="Zhou L.G."/>
            <person name="Ni X.B."/>
            <person name="Tian J.H."/>
            <person name="Sheng Y."/>
            <person name="Liu T."/>
            <person name="Pan Y.S."/>
            <person name="Xia L.Y."/>
            <person name="Li J."/>
            <person name="Zhao F."/>
            <person name="Cao W.C."/>
        </authorList>
    </citation>
    <scope>NUCLEOTIDE SEQUENCE</scope>
    <source>
        <strain evidence="2">Rsan-2018</strain>
    </source>
</reference>
<sequence>MTSHAERSRVSVGCQDAWAAGQCPERDEQQRQTDLRAAALAHSARDGQGRCPGPGQRDLGRKPGSRFVALAQSAAKWATAESG</sequence>
<gene>
    <name evidence="2" type="ORF">HPB52_023289</name>
</gene>
<organism evidence="2 3">
    <name type="scientific">Rhipicephalus sanguineus</name>
    <name type="common">Brown dog tick</name>
    <name type="synonym">Ixodes sanguineus</name>
    <dbReference type="NCBI Taxonomy" id="34632"/>
    <lineage>
        <taxon>Eukaryota</taxon>
        <taxon>Metazoa</taxon>
        <taxon>Ecdysozoa</taxon>
        <taxon>Arthropoda</taxon>
        <taxon>Chelicerata</taxon>
        <taxon>Arachnida</taxon>
        <taxon>Acari</taxon>
        <taxon>Parasitiformes</taxon>
        <taxon>Ixodida</taxon>
        <taxon>Ixodoidea</taxon>
        <taxon>Ixodidae</taxon>
        <taxon>Rhipicephalinae</taxon>
        <taxon>Rhipicephalus</taxon>
        <taxon>Rhipicephalus</taxon>
    </lineage>
</organism>
<comment type="caution">
    <text evidence="2">The sequence shown here is derived from an EMBL/GenBank/DDBJ whole genome shotgun (WGS) entry which is preliminary data.</text>
</comment>
<proteinExistence type="predicted"/>
<protein>
    <submittedName>
        <fullName evidence="2">Uncharacterized protein</fullName>
    </submittedName>
</protein>